<accession>D2VJY0</accession>
<sequence length="499" mass="55758">MGQPISNEFPANGDSSTTLHGLTTSTTSHPGPYDDMIYSLPLSEVSNNPMMTTDTSQPPPSSSSSSTTATTSLTTTSTITIGNEQTEHHKLSNNEKALKRKSANFTEAISMMHNHHQQNQQPSSGASTSSLTIVSSNGSMYHHHRSTSNNSQESPTNSTPNSPPTISAQHSQKHLSIDSRLFALLNNKNSSDSNNRNSRTFQQRPFSISSLDSLGFDGINKVLKDKLLLSQFRNYTKMEYSEENLDIFLVSNQLLEECKKNLDNVVDNSNSSENSKRNSVRMQTKSKLFKIAQSQFSFEEKIIKKLEKSLEQVIEKMQKMNLEKRKSLMKGRRKNTEFLGIDRNMFKQAFTSERGTTSAVNGGGNLTSEGANSSFDEDLFAKFSAPSFGAIKENNQAQQQWLANKRSSKRMSMKFFSSSAILNQGSSTQSGQQQQLSNSHPSNLEGTNSLSPMSLEDHDFEEIPQIKIVQFLEDLRFECLMNLKDTFIRFCQQNKLSVR</sequence>
<dbReference type="VEuPathDB" id="AmoebaDB:NAEGRDRAFT_80238"/>
<keyword evidence="3" id="KW-1185">Reference proteome</keyword>
<feature type="region of interest" description="Disordered" evidence="1">
    <location>
        <begin position="139"/>
        <end position="173"/>
    </location>
</feature>
<dbReference type="Proteomes" id="UP000006671">
    <property type="component" value="Unassembled WGS sequence"/>
</dbReference>
<dbReference type="KEGG" id="ngr:NAEGRDRAFT_80238"/>
<dbReference type="InParanoid" id="D2VJY0"/>
<name>D2VJY0_NAEGR</name>
<feature type="region of interest" description="Disordered" evidence="1">
    <location>
        <begin position="424"/>
        <end position="454"/>
    </location>
</feature>
<protein>
    <submittedName>
        <fullName evidence="2">Predicted protein</fullName>
    </submittedName>
</protein>
<dbReference type="EMBL" id="GG738877">
    <property type="protein sequence ID" value="EFC42847.1"/>
    <property type="molecule type" value="Genomic_DNA"/>
</dbReference>
<evidence type="ECO:0000313" key="2">
    <source>
        <dbReference type="EMBL" id="EFC42847.1"/>
    </source>
</evidence>
<evidence type="ECO:0000313" key="3">
    <source>
        <dbReference type="Proteomes" id="UP000006671"/>
    </source>
</evidence>
<proteinExistence type="predicted"/>
<reference evidence="2 3" key="1">
    <citation type="journal article" date="2010" name="Cell">
        <title>The genome of Naegleria gruberi illuminates early eukaryotic versatility.</title>
        <authorList>
            <person name="Fritz-Laylin L.K."/>
            <person name="Prochnik S.E."/>
            <person name="Ginger M.L."/>
            <person name="Dacks J.B."/>
            <person name="Carpenter M.L."/>
            <person name="Field M.C."/>
            <person name="Kuo A."/>
            <person name="Paredez A."/>
            <person name="Chapman J."/>
            <person name="Pham J."/>
            <person name="Shu S."/>
            <person name="Neupane R."/>
            <person name="Cipriano M."/>
            <person name="Mancuso J."/>
            <person name="Tu H."/>
            <person name="Salamov A."/>
            <person name="Lindquist E."/>
            <person name="Shapiro H."/>
            <person name="Lucas S."/>
            <person name="Grigoriev I.V."/>
            <person name="Cande W.Z."/>
            <person name="Fulton C."/>
            <person name="Rokhsar D.S."/>
            <person name="Dawson S.C."/>
        </authorList>
    </citation>
    <scope>NUCLEOTIDE SEQUENCE [LARGE SCALE GENOMIC DNA]</scope>
    <source>
        <strain evidence="2 3">NEG-M</strain>
    </source>
</reference>
<feature type="compositionally biased region" description="Basic and acidic residues" evidence="1">
    <location>
        <begin position="85"/>
        <end position="96"/>
    </location>
</feature>
<dbReference type="OrthoDB" id="10266999at2759"/>
<feature type="compositionally biased region" description="Polar residues" evidence="1">
    <location>
        <begin position="440"/>
        <end position="452"/>
    </location>
</feature>
<dbReference type="AlphaFoldDB" id="D2VJY0"/>
<feature type="compositionally biased region" description="Low complexity" evidence="1">
    <location>
        <begin position="424"/>
        <end position="439"/>
    </location>
</feature>
<dbReference type="RefSeq" id="XP_002675591.1">
    <property type="nucleotide sequence ID" value="XM_002675545.1"/>
</dbReference>
<feature type="compositionally biased region" description="Low complexity" evidence="1">
    <location>
        <begin position="147"/>
        <end position="167"/>
    </location>
</feature>
<gene>
    <name evidence="2" type="ORF">NAEGRDRAFT_80238</name>
</gene>
<feature type="compositionally biased region" description="Low complexity" evidence="1">
    <location>
        <begin position="15"/>
        <end position="31"/>
    </location>
</feature>
<organism evidence="3">
    <name type="scientific">Naegleria gruberi</name>
    <name type="common">Amoeba</name>
    <dbReference type="NCBI Taxonomy" id="5762"/>
    <lineage>
        <taxon>Eukaryota</taxon>
        <taxon>Discoba</taxon>
        <taxon>Heterolobosea</taxon>
        <taxon>Tetramitia</taxon>
        <taxon>Eutetramitia</taxon>
        <taxon>Vahlkampfiidae</taxon>
        <taxon>Naegleria</taxon>
    </lineage>
</organism>
<dbReference type="GeneID" id="8852858"/>
<evidence type="ECO:0000256" key="1">
    <source>
        <dbReference type="SAM" id="MobiDB-lite"/>
    </source>
</evidence>
<feature type="region of interest" description="Disordered" evidence="1">
    <location>
        <begin position="1"/>
        <end position="96"/>
    </location>
</feature>
<feature type="compositionally biased region" description="Low complexity" evidence="1">
    <location>
        <begin position="52"/>
        <end position="80"/>
    </location>
</feature>